<gene>
    <name evidence="11" type="ORF">BCR39DRAFT_525028</name>
</gene>
<dbReference type="InterPro" id="IPR046450">
    <property type="entry name" value="PA_dom_sf"/>
</dbReference>
<dbReference type="STRING" id="71784.A0A1Y2BBU1"/>
<dbReference type="GO" id="GO:0004571">
    <property type="term" value="F:mannosyl-oligosaccharide 1,2-alpha-mannosidase activity"/>
    <property type="evidence" value="ECO:0007669"/>
    <property type="project" value="InterPro"/>
</dbReference>
<comment type="similarity">
    <text evidence="2 7">Belongs to the glycosyl hydrolase 47 family.</text>
</comment>
<dbReference type="Pfam" id="PF01532">
    <property type="entry name" value="Glyco_hydro_47"/>
    <property type="match status" value="1"/>
</dbReference>
<keyword evidence="7 11" id="KW-0378">Hydrolase</keyword>
<dbReference type="GO" id="GO:0044322">
    <property type="term" value="C:endoplasmic reticulum quality control compartment"/>
    <property type="evidence" value="ECO:0007669"/>
    <property type="project" value="GOC"/>
</dbReference>
<dbReference type="InterPro" id="IPR003137">
    <property type="entry name" value="PA_domain"/>
</dbReference>
<evidence type="ECO:0000256" key="8">
    <source>
        <dbReference type="SAM" id="MobiDB-lite"/>
    </source>
</evidence>
<keyword evidence="3" id="KW-0256">Endoplasmic reticulum</keyword>
<keyword evidence="12" id="KW-1185">Reference proteome</keyword>
<keyword evidence="9" id="KW-0732">Signal</keyword>
<comment type="caution">
    <text evidence="11">The sequence shown here is derived from an EMBL/GenBank/DDBJ whole genome shotgun (WGS) entry which is preliminary data.</text>
</comment>
<keyword evidence="6" id="KW-0106">Calcium</keyword>
<comment type="cofactor">
    <cofactor evidence="6">
        <name>Ca(2+)</name>
        <dbReference type="ChEBI" id="CHEBI:29108"/>
    </cofactor>
</comment>
<dbReference type="GO" id="GO:0036503">
    <property type="term" value="P:ERAD pathway"/>
    <property type="evidence" value="ECO:0007669"/>
    <property type="project" value="UniProtKB-ARBA"/>
</dbReference>
<dbReference type="GO" id="GO:0016020">
    <property type="term" value="C:membrane"/>
    <property type="evidence" value="ECO:0007669"/>
    <property type="project" value="InterPro"/>
</dbReference>
<dbReference type="PRINTS" id="PR00747">
    <property type="entry name" value="GLYHDRLASE47"/>
</dbReference>
<name>A0A1Y2BBU1_9TREE</name>
<dbReference type="InterPro" id="IPR044674">
    <property type="entry name" value="EDEM1/2/3"/>
</dbReference>
<dbReference type="EC" id="3.2.1.-" evidence="7"/>
<evidence type="ECO:0000256" key="4">
    <source>
        <dbReference type="ARBA" id="ARBA00023180"/>
    </source>
</evidence>
<keyword evidence="4" id="KW-0325">Glycoprotein</keyword>
<feature type="active site" evidence="5">
    <location>
        <position position="278"/>
    </location>
</feature>
<dbReference type="InParanoid" id="A0A1Y2BBU1"/>
<accession>A0A1Y2BBU1</accession>
<evidence type="ECO:0000256" key="3">
    <source>
        <dbReference type="ARBA" id="ARBA00022824"/>
    </source>
</evidence>
<dbReference type="InterPro" id="IPR001382">
    <property type="entry name" value="Glyco_hydro_47"/>
</dbReference>
<dbReference type="AlphaFoldDB" id="A0A1Y2BBU1"/>
<evidence type="ECO:0000313" key="12">
    <source>
        <dbReference type="Proteomes" id="UP000193986"/>
    </source>
</evidence>
<evidence type="ECO:0000256" key="9">
    <source>
        <dbReference type="SAM" id="SignalP"/>
    </source>
</evidence>
<feature type="active site" description="Proton donor" evidence="5">
    <location>
        <position position="374"/>
    </location>
</feature>
<feature type="domain" description="PA" evidence="10">
    <location>
        <begin position="737"/>
        <end position="778"/>
    </location>
</feature>
<feature type="active site" evidence="5">
    <location>
        <position position="393"/>
    </location>
</feature>
<dbReference type="PANTHER" id="PTHR45679">
    <property type="entry name" value="ER DEGRADATION-ENHANCING ALPHA-MANNOSIDASE-LIKE PROTEIN 2"/>
    <property type="match status" value="1"/>
</dbReference>
<protein>
    <recommendedName>
        <fullName evidence="7">alpha-1,2-Mannosidase</fullName>
        <ecNumber evidence="7">3.2.1.-</ecNumber>
    </recommendedName>
</protein>
<sequence length="892" mass="98785">MLTSLSTWIIVCLAYLLSVEGMSVSRRLQLREEVRKMFVHGYEGYMTHAYPADELRPLTCAPLHRDPDPFNSGVNDIHANASITLLDVLSTLPLIHPEAFPHAVQLVATQVSFDQDVKVQVFEMTIRAMGALLSTYQLLDRLPDDETLQAKQLGLTEGKVDVKKYRGRVLELALDLGKRLLPAFSTPTGIPYSRVNLKRGVEKGESTDTCTAGAGSLVLEFAVLSRLTHDERFETVANRAYLAIWNRRSPHNLVGNTIGVGHGHWLAPGQSGTGAGIDSFYEYGIKAAILLGDDSYLDIFHDSYAAVQTHVRTDDGFIYRSVQLRILQPANPSTIDSLSAFFPGMQVLAGDIESAIKSHLVFWNLWRNYDALPESWDWENRQIQWAGWPGRPEFVESTYYLYQATRDPFYLRVGERVLSDMVRRTKTACGFATLKNVETDELEDRMESFVLSETLKYLYLLFDDQNSTPLSNRVFSTEGHPLFLPYNLTKPSSAIRRELHRGENLVCPVYEPPVLGGGLVVGIERRPDYEYARHLVFGSGVDGRAAEDQHRTQWWEGGFCPIPSVPKFSVDIYLFPLDSSDQSPPPLEDTSPSSDKVSRDEHTGDFTIHKVDGLRLTVRWRLDNKGYDVSSIGPHRVRAGQQVIVRDPSMSGYLPIPSTPSTYSHSPAEVLMRFSTASTSGERQVILHAIGATAIFGRDFSRSGPGGWTLHGGHTKLLRPEKSNLDACRPLKTIPTPAILLIQRGKCTFLTKLHHAVKAGAAGVIVVGYPPSSNADTQQVLGVGIGIDDELGLIRPSAENEPQHILDTVKDAGMIYIDHLVGDALSTVLDLGIVQVDVELMGDANGQNGHAKSGEIVKGQASGSAFGRRSEERQGRLALGPWEIWNLKILEP</sequence>
<dbReference type="Pfam" id="PF02225">
    <property type="entry name" value="PA"/>
    <property type="match status" value="1"/>
</dbReference>
<dbReference type="FunCoup" id="A0A1Y2BBU1">
    <property type="interactions" value="317"/>
</dbReference>
<dbReference type="PANTHER" id="PTHR45679:SF5">
    <property type="entry name" value="ER DEGRADATION-ENHANCING ALPHA-MANNOSIDASE-LIKE PROTEIN 1"/>
    <property type="match status" value="1"/>
</dbReference>
<dbReference type="OrthoDB" id="8118055at2759"/>
<comment type="subcellular location">
    <subcellularLocation>
        <location evidence="1">Endoplasmic reticulum</location>
    </subcellularLocation>
</comment>
<dbReference type="EMBL" id="MCFC01000012">
    <property type="protein sequence ID" value="ORY31990.1"/>
    <property type="molecule type" value="Genomic_DNA"/>
</dbReference>
<feature type="signal peptide" evidence="9">
    <location>
        <begin position="1"/>
        <end position="21"/>
    </location>
</feature>
<evidence type="ECO:0000256" key="1">
    <source>
        <dbReference type="ARBA" id="ARBA00004240"/>
    </source>
</evidence>
<dbReference type="GO" id="GO:1904380">
    <property type="term" value="P:endoplasmic reticulum mannose trimming"/>
    <property type="evidence" value="ECO:0007669"/>
    <property type="project" value="InterPro"/>
</dbReference>
<dbReference type="InterPro" id="IPR012341">
    <property type="entry name" value="6hp_glycosidase-like_sf"/>
</dbReference>
<evidence type="ECO:0000256" key="7">
    <source>
        <dbReference type="RuleBase" id="RU361193"/>
    </source>
</evidence>
<evidence type="ECO:0000256" key="6">
    <source>
        <dbReference type="PIRSR" id="PIRSR601382-2"/>
    </source>
</evidence>
<dbReference type="GO" id="GO:0005975">
    <property type="term" value="P:carbohydrate metabolic process"/>
    <property type="evidence" value="ECO:0007669"/>
    <property type="project" value="InterPro"/>
</dbReference>
<dbReference type="InterPro" id="IPR036026">
    <property type="entry name" value="Seven-hairpin_glycosidases"/>
</dbReference>
<evidence type="ECO:0000256" key="2">
    <source>
        <dbReference type="ARBA" id="ARBA00007658"/>
    </source>
</evidence>
<keyword evidence="7" id="KW-0326">Glycosidase</keyword>
<dbReference type="Proteomes" id="UP000193986">
    <property type="component" value="Unassembled WGS sequence"/>
</dbReference>
<dbReference type="Gene3D" id="3.50.30.30">
    <property type="match status" value="1"/>
</dbReference>
<feature type="chain" id="PRO_5011006870" description="alpha-1,2-Mannosidase" evidence="9">
    <location>
        <begin position="22"/>
        <end position="892"/>
    </location>
</feature>
<organism evidence="11 12">
    <name type="scientific">Naematelia encephala</name>
    <dbReference type="NCBI Taxonomy" id="71784"/>
    <lineage>
        <taxon>Eukaryota</taxon>
        <taxon>Fungi</taxon>
        <taxon>Dikarya</taxon>
        <taxon>Basidiomycota</taxon>
        <taxon>Agaricomycotina</taxon>
        <taxon>Tremellomycetes</taxon>
        <taxon>Tremellales</taxon>
        <taxon>Naemateliaceae</taxon>
        <taxon>Naematelia</taxon>
    </lineage>
</organism>
<feature type="region of interest" description="Disordered" evidence="8">
    <location>
        <begin position="579"/>
        <end position="602"/>
    </location>
</feature>
<feature type="active site" description="Proton donor" evidence="5">
    <location>
        <position position="123"/>
    </location>
</feature>
<dbReference type="SUPFAM" id="SSF52025">
    <property type="entry name" value="PA domain"/>
    <property type="match status" value="1"/>
</dbReference>
<keyword evidence="6" id="KW-0479">Metal-binding</keyword>
<dbReference type="SUPFAM" id="SSF48225">
    <property type="entry name" value="Seven-hairpin glycosidases"/>
    <property type="match status" value="1"/>
</dbReference>
<dbReference type="GO" id="GO:0005509">
    <property type="term" value="F:calcium ion binding"/>
    <property type="evidence" value="ECO:0007669"/>
    <property type="project" value="InterPro"/>
</dbReference>
<reference evidence="11 12" key="1">
    <citation type="submission" date="2016-07" db="EMBL/GenBank/DDBJ databases">
        <title>Pervasive Adenine N6-methylation of Active Genes in Fungi.</title>
        <authorList>
            <consortium name="DOE Joint Genome Institute"/>
            <person name="Mondo S.J."/>
            <person name="Dannebaum R.O."/>
            <person name="Kuo R.C."/>
            <person name="Labutti K."/>
            <person name="Haridas S."/>
            <person name="Kuo A."/>
            <person name="Salamov A."/>
            <person name="Ahrendt S.R."/>
            <person name="Lipzen A."/>
            <person name="Sullivan W."/>
            <person name="Andreopoulos W.B."/>
            <person name="Clum A."/>
            <person name="Lindquist E."/>
            <person name="Daum C."/>
            <person name="Ramamoorthy G.K."/>
            <person name="Gryganskyi A."/>
            <person name="Culley D."/>
            <person name="Magnuson J.K."/>
            <person name="James T.Y."/>
            <person name="O'Malley M.A."/>
            <person name="Stajich J.E."/>
            <person name="Spatafora J.W."/>
            <person name="Visel A."/>
            <person name="Grigoriev I.V."/>
        </authorList>
    </citation>
    <scope>NUCLEOTIDE SEQUENCE [LARGE SCALE GENOMIC DNA]</scope>
    <source>
        <strain evidence="11 12">68-887.2</strain>
    </source>
</reference>
<evidence type="ECO:0000256" key="5">
    <source>
        <dbReference type="PIRSR" id="PIRSR601382-1"/>
    </source>
</evidence>
<evidence type="ECO:0000313" key="11">
    <source>
        <dbReference type="EMBL" id="ORY31990.1"/>
    </source>
</evidence>
<evidence type="ECO:0000259" key="10">
    <source>
        <dbReference type="Pfam" id="PF02225"/>
    </source>
</evidence>
<proteinExistence type="inferred from homology"/>
<dbReference type="Gene3D" id="1.50.10.10">
    <property type="match status" value="1"/>
</dbReference>
<feature type="binding site" evidence="6">
    <location>
        <position position="477"/>
    </location>
    <ligand>
        <name>Ca(2+)</name>
        <dbReference type="ChEBI" id="CHEBI:29108"/>
    </ligand>
</feature>